<feature type="transmembrane region" description="Helical" evidence="8">
    <location>
        <begin position="461"/>
        <end position="486"/>
    </location>
</feature>
<comment type="pathway">
    <text evidence="8">Cell wall biogenesis; peptidoglycan biosynthesis.</text>
</comment>
<keyword evidence="2 8" id="KW-1003">Cell membrane</keyword>
<feature type="transmembrane region" description="Helical" evidence="8">
    <location>
        <begin position="152"/>
        <end position="172"/>
    </location>
</feature>
<evidence type="ECO:0000256" key="5">
    <source>
        <dbReference type="ARBA" id="ARBA00022984"/>
    </source>
</evidence>
<dbReference type="NCBIfam" id="TIGR01695">
    <property type="entry name" value="murJ_mviN"/>
    <property type="match status" value="1"/>
</dbReference>
<dbReference type="Pfam" id="PF03023">
    <property type="entry name" value="MurJ"/>
    <property type="match status" value="1"/>
</dbReference>
<feature type="transmembrane region" description="Helical" evidence="8">
    <location>
        <begin position="402"/>
        <end position="421"/>
    </location>
</feature>
<gene>
    <name evidence="8 10" type="primary">murJ</name>
    <name evidence="10" type="ORF">QWY13_03480</name>
</gene>
<keyword evidence="8 9" id="KW-0813">Transport</keyword>
<dbReference type="CDD" id="cd13123">
    <property type="entry name" value="MATE_MurJ_like"/>
    <property type="match status" value="1"/>
</dbReference>
<feature type="transmembrane region" description="Helical" evidence="8">
    <location>
        <begin position="261"/>
        <end position="281"/>
    </location>
</feature>
<feature type="transmembrane region" description="Helical" evidence="8">
    <location>
        <begin position="374"/>
        <end position="396"/>
    </location>
</feature>
<keyword evidence="8 9" id="KW-0961">Cell wall biogenesis/degradation</keyword>
<proteinExistence type="inferred from homology"/>
<comment type="caution">
    <text evidence="10">The sequence shown here is derived from an EMBL/GenBank/DDBJ whole genome shotgun (WGS) entry which is preliminary data.</text>
</comment>
<evidence type="ECO:0000256" key="8">
    <source>
        <dbReference type="HAMAP-Rule" id="MF_02078"/>
    </source>
</evidence>
<dbReference type="PIRSF" id="PIRSF002869">
    <property type="entry name" value="MviN"/>
    <property type="match status" value="1"/>
</dbReference>
<dbReference type="EMBL" id="JAUJWU010000001">
    <property type="protein sequence ID" value="MDN7244544.1"/>
    <property type="molecule type" value="Genomic_DNA"/>
</dbReference>
<feature type="transmembrane region" description="Helical" evidence="8">
    <location>
        <begin position="48"/>
        <end position="68"/>
    </location>
</feature>
<dbReference type="PRINTS" id="PR01806">
    <property type="entry name" value="VIRFACTRMVIN"/>
</dbReference>
<dbReference type="Proteomes" id="UP001172142">
    <property type="component" value="Unassembled WGS sequence"/>
</dbReference>
<protein>
    <recommendedName>
        <fullName evidence="8">Probable lipid II flippase MurJ</fullName>
    </recommendedName>
</protein>
<keyword evidence="6 8" id="KW-1133">Transmembrane helix</keyword>
<dbReference type="RefSeq" id="WP_301854962.1">
    <property type="nucleotide sequence ID" value="NZ_JAUJWU010000001.1"/>
</dbReference>
<keyword evidence="5 8" id="KW-0573">Peptidoglycan synthesis</keyword>
<evidence type="ECO:0000256" key="7">
    <source>
        <dbReference type="ARBA" id="ARBA00023136"/>
    </source>
</evidence>
<evidence type="ECO:0000313" key="10">
    <source>
        <dbReference type="EMBL" id="MDN7244544.1"/>
    </source>
</evidence>
<feature type="transmembrane region" description="Helical" evidence="8">
    <location>
        <begin position="125"/>
        <end position="145"/>
    </location>
</feature>
<keyword evidence="4 8" id="KW-0133">Cell shape</keyword>
<name>A0ABT8N9I2_9BACL</name>
<evidence type="ECO:0000256" key="6">
    <source>
        <dbReference type="ARBA" id="ARBA00022989"/>
    </source>
</evidence>
<dbReference type="InterPro" id="IPR051050">
    <property type="entry name" value="Lipid_II_flippase_MurJ/MviN"/>
</dbReference>
<feature type="transmembrane region" description="Helical" evidence="8">
    <location>
        <begin position="221"/>
        <end position="241"/>
    </location>
</feature>
<comment type="subcellular location">
    <subcellularLocation>
        <location evidence="1 8">Cell membrane</location>
        <topology evidence="1 8">Multi-pass membrane protein</topology>
    </subcellularLocation>
</comment>
<feature type="transmembrane region" description="Helical" evidence="8">
    <location>
        <begin position="178"/>
        <end position="200"/>
    </location>
</feature>
<evidence type="ECO:0000256" key="1">
    <source>
        <dbReference type="ARBA" id="ARBA00004651"/>
    </source>
</evidence>
<comment type="function">
    <text evidence="8 9">Involved in peptidoglycan biosynthesis. Transports lipid-linked peptidoglycan precursors from the inner to the outer leaflet of the cytoplasmic membrane.</text>
</comment>
<feature type="transmembrane region" description="Helical" evidence="8">
    <location>
        <begin position="80"/>
        <end position="105"/>
    </location>
</feature>
<evidence type="ECO:0000256" key="4">
    <source>
        <dbReference type="ARBA" id="ARBA00022960"/>
    </source>
</evidence>
<keyword evidence="7 8" id="KW-0472">Membrane</keyword>
<keyword evidence="11" id="KW-1185">Reference proteome</keyword>
<feature type="transmembrane region" description="Helical" evidence="8">
    <location>
        <begin position="340"/>
        <end position="362"/>
    </location>
</feature>
<reference evidence="10 11" key="1">
    <citation type="submission" date="2023-07" db="EMBL/GenBank/DDBJ databases">
        <title>Novel species in genus Planococcus.</title>
        <authorList>
            <person name="Ning S."/>
        </authorList>
    </citation>
    <scope>NUCLEOTIDE SEQUENCE [LARGE SCALE GENOMIC DNA]</scope>
    <source>
        <strain evidence="10 11">N017</strain>
    </source>
</reference>
<sequence length="504" mass="55165">MEKTVIALMTVIIVTKVLGFSRDISLSYFYGADGLTDAYLVSTDIPTAFFSFIGMGIVASFIPIFTKIQEKQGIAEARKFTANVINIVLLLSTGIVVLILLFPQAIVKVFASGFEGETLKIAIDFTRIAALSIYFTALIYVFNGYLEVHKSFLPTVLAGLPLNIMMLFVIYLSSFTNIYVLSIGTLVAVVVQFLFLIPWIRKTGYRHSFKVNPKEKNVRKMMYIAIPVIIGVSADQINVLVDRTLASQIVEGGISALTYSHRIIFFIQAIFVTAVVTVMFPKISKLAVKQNMEELKNIVGKIITTVALIVIPAAVGIMIFSTQITELLFGRGAFEANEVILTSGVLFFYAVGMLGFGLREVLVKVFYSLEDSRTPMISAFGAMFLNVILCLILSRFMGINGLALATSISTLVFTGFLYISLVRKVGSMNSLKIVQDLFKAVMASAVMGFSAKYIYTLLDEAGIGILALAGGIGAGIVVYASMLWVLQLSDIGYYKSRIVALAKR</sequence>
<dbReference type="HAMAP" id="MF_02078">
    <property type="entry name" value="MurJ_MviN"/>
    <property type="match status" value="1"/>
</dbReference>
<evidence type="ECO:0000313" key="11">
    <source>
        <dbReference type="Proteomes" id="UP001172142"/>
    </source>
</evidence>
<feature type="transmembrane region" description="Helical" evidence="8">
    <location>
        <begin position="302"/>
        <end position="320"/>
    </location>
</feature>
<comment type="similarity">
    <text evidence="8 9">Belongs to the MurJ/MviN family.</text>
</comment>
<dbReference type="PANTHER" id="PTHR47019:SF1">
    <property type="entry name" value="LIPID II FLIPPASE MURJ"/>
    <property type="match status" value="1"/>
</dbReference>
<evidence type="ECO:0000256" key="2">
    <source>
        <dbReference type="ARBA" id="ARBA00022475"/>
    </source>
</evidence>
<accession>A0ABT8N9I2</accession>
<dbReference type="PANTHER" id="PTHR47019">
    <property type="entry name" value="LIPID II FLIPPASE MURJ"/>
    <property type="match status" value="1"/>
</dbReference>
<organism evidence="10 11">
    <name type="scientific">Planococcus shenhongbingii</name>
    <dbReference type="NCBI Taxonomy" id="3058398"/>
    <lineage>
        <taxon>Bacteria</taxon>
        <taxon>Bacillati</taxon>
        <taxon>Bacillota</taxon>
        <taxon>Bacilli</taxon>
        <taxon>Bacillales</taxon>
        <taxon>Caryophanaceae</taxon>
        <taxon>Planococcus</taxon>
    </lineage>
</organism>
<evidence type="ECO:0000256" key="9">
    <source>
        <dbReference type="PIRNR" id="PIRNR002869"/>
    </source>
</evidence>
<keyword evidence="3 8" id="KW-0812">Transmembrane</keyword>
<evidence type="ECO:0000256" key="3">
    <source>
        <dbReference type="ARBA" id="ARBA00022692"/>
    </source>
</evidence>
<dbReference type="InterPro" id="IPR004268">
    <property type="entry name" value="MurJ"/>
</dbReference>